<dbReference type="Pfam" id="PF08885">
    <property type="entry name" value="GSCFA"/>
    <property type="match status" value="1"/>
</dbReference>
<proteinExistence type="predicted"/>
<dbReference type="EMBL" id="CP022196">
    <property type="protein sequence ID" value="ATG49232.1"/>
    <property type="molecule type" value="Genomic_DNA"/>
</dbReference>
<feature type="domain" description="GSCFA" evidence="1">
    <location>
        <begin position="41"/>
        <end position="310"/>
    </location>
</feature>
<name>A0A291GGP8_9RHOB</name>
<evidence type="ECO:0000313" key="3">
    <source>
        <dbReference type="Proteomes" id="UP000217935"/>
    </source>
</evidence>
<dbReference type="KEGG" id="ceh:CEW89_17625"/>
<organism evidence="2 3">
    <name type="scientific">Celeribacter ethanolicus</name>
    <dbReference type="NCBI Taxonomy" id="1758178"/>
    <lineage>
        <taxon>Bacteria</taxon>
        <taxon>Pseudomonadati</taxon>
        <taxon>Pseudomonadota</taxon>
        <taxon>Alphaproteobacteria</taxon>
        <taxon>Rhodobacterales</taxon>
        <taxon>Roseobacteraceae</taxon>
        <taxon>Celeribacter</taxon>
    </lineage>
</organism>
<evidence type="ECO:0000313" key="2">
    <source>
        <dbReference type="EMBL" id="ATG49232.1"/>
    </source>
</evidence>
<dbReference type="OrthoDB" id="369216at2"/>
<sequence>MGSPYDHLPGSAFWRSGVAEADPTAIVGLCLPKFRISPTDRIMTAGSCFAQHVHRNLVARDWAVIDVETPKGPFPREVLNRYGYALYSARYGNIYTVRQMVQLLREAQGEIKPAEPIWERDGRYFDAQRPNVEPGGLATPEHVTEARAVHLRRVLRAVRRADVFVFTLGLTEVWFHLESGTVYPTAPGTLAGHYAPEVFGFHNFSLPEVRDDLEELRSRLMALRPDIRMLLTISPVPLTATATGGHVLPATAFSKATLRAAAGEVAAKYDNVDYFPSYELVTNPAAGGRFYKENLRSVTEEGVASAMRMFFRAHDPEAENVPRIVRKTPEDDGLEEADLVCEEALIEASRS</sequence>
<accession>A0A291GGP8</accession>
<dbReference type="AlphaFoldDB" id="A0A291GGP8"/>
<dbReference type="RefSeq" id="WP_096806784.1">
    <property type="nucleotide sequence ID" value="NZ_CP022196.1"/>
</dbReference>
<dbReference type="InterPro" id="IPR014982">
    <property type="entry name" value="GSCFA"/>
</dbReference>
<evidence type="ECO:0000259" key="1">
    <source>
        <dbReference type="Pfam" id="PF08885"/>
    </source>
</evidence>
<keyword evidence="3" id="KW-1185">Reference proteome</keyword>
<protein>
    <submittedName>
        <fullName evidence="2">GSCFA family protein</fullName>
    </submittedName>
</protein>
<reference evidence="2 3" key="1">
    <citation type="submission" date="2017-06" db="EMBL/GenBank/DDBJ databases">
        <title>Celeribacter sp. TSPH2 complete genome sequence.</title>
        <authorList>
            <person name="Woo J.-H."/>
            <person name="Kim H.-S."/>
        </authorList>
    </citation>
    <scope>NUCLEOTIDE SEQUENCE [LARGE SCALE GENOMIC DNA]</scope>
    <source>
        <strain evidence="2 3">TSPH2</strain>
    </source>
</reference>
<gene>
    <name evidence="2" type="ORF">CEW89_17625</name>
</gene>
<dbReference type="STRING" id="1758178.GCA_001550095_01209"/>
<dbReference type="Proteomes" id="UP000217935">
    <property type="component" value="Chromosome"/>
</dbReference>